<keyword evidence="1" id="KW-0175">Coiled coil</keyword>
<organism evidence="3 4">
    <name type="scientific">Panicum virgatum</name>
    <name type="common">Blackwell switchgrass</name>
    <dbReference type="NCBI Taxonomy" id="38727"/>
    <lineage>
        <taxon>Eukaryota</taxon>
        <taxon>Viridiplantae</taxon>
        <taxon>Streptophyta</taxon>
        <taxon>Embryophyta</taxon>
        <taxon>Tracheophyta</taxon>
        <taxon>Spermatophyta</taxon>
        <taxon>Magnoliopsida</taxon>
        <taxon>Liliopsida</taxon>
        <taxon>Poales</taxon>
        <taxon>Poaceae</taxon>
        <taxon>PACMAD clade</taxon>
        <taxon>Panicoideae</taxon>
        <taxon>Panicodae</taxon>
        <taxon>Paniceae</taxon>
        <taxon>Panicinae</taxon>
        <taxon>Panicum</taxon>
        <taxon>Panicum sect. Hiantes</taxon>
    </lineage>
</organism>
<feature type="compositionally biased region" description="Polar residues" evidence="2">
    <location>
        <begin position="350"/>
        <end position="367"/>
    </location>
</feature>
<feature type="compositionally biased region" description="Basic and acidic residues" evidence="2">
    <location>
        <begin position="129"/>
        <end position="141"/>
    </location>
</feature>
<evidence type="ECO:0000313" key="4">
    <source>
        <dbReference type="Proteomes" id="UP000823388"/>
    </source>
</evidence>
<evidence type="ECO:0000313" key="3">
    <source>
        <dbReference type="EMBL" id="KAG2533656.1"/>
    </source>
</evidence>
<name>A0A8T0MF67_PANVG</name>
<dbReference type="Proteomes" id="UP000823388">
    <property type="component" value="Chromosome 9N"/>
</dbReference>
<dbReference type="AlphaFoldDB" id="A0A8T0MF67"/>
<evidence type="ECO:0008006" key="5">
    <source>
        <dbReference type="Google" id="ProtNLM"/>
    </source>
</evidence>
<feature type="region of interest" description="Disordered" evidence="2">
    <location>
        <begin position="119"/>
        <end position="154"/>
    </location>
</feature>
<comment type="caution">
    <text evidence="3">The sequence shown here is derived from an EMBL/GenBank/DDBJ whole genome shotgun (WGS) entry which is preliminary data.</text>
</comment>
<feature type="coiled-coil region" evidence="1">
    <location>
        <begin position="639"/>
        <end position="782"/>
    </location>
</feature>
<sequence>MPALAAYPGAGKMACCLQLRLLRHPPPAPPPARVLLLLSPPRLRTVRASPGSPSANSFAGWSSDADADDQSPLGFGPAGGLLGPGLAAFFFFAGLTFAAVSIRSSGNYAAGKMHNLSSDSAATESYSDYDPHKENSMREDAQGSSPTDCKEGNDSFEMGKGTYELIPPLESNELPGGPAECKMELPLQNTELNTNGNHIISEQACQADNLVAPDGPQSPLLPPPLPISAEYAQDACKLDGAGSEEIPNLEATSDAMVLDSDDIVPIREISSGGVLVASHPEDKGIEQNPDIHNNDEAYPSTLPDYIEHVSVDGMHSPGPGLNDLPMGSSEPGGGEEILAKDPYKRESESENQNKSFKSTPPDQSFSSAGIPAPCLVSTASQVPAGQILVPASVDPTQENAVAALQILKVIEPGARAGDLCTRREYARWLVVASNCLSSLFFWIPNRNTFSKVYPAMYIDNVTELAFDDVTPEDPDFPFIQGLAEAGLISSKLSRSDMNLPEDLQDDHNLFSPESCLSRQDLVTWKMALDKRQLPEVDRNSLYKASGYIDIDKIDTAAWPALVADLAAGDQSITALAFGFTRLFQPDKPVTKGQAALAISTGDSTEVVLEELARIEAEKIAEAAVSAHGALVAQVEKDLNASFERDLKKEREKVETLEKLAEEARMELDRLRAEREEEKNILLRGRAAVESEMEVLSKLRSEVEEQLHSVLSKKVEISFEKSRIEKLQKEIENENLAVVQLQYELEVERKALSMARAWAEEEAKKAREHARALEEARNQWERQGIKVIVEGGLGDDASAGVTWASAGKEHPVDEAINRAESFLEKLKSMCAKMKVRSCDALERVMQHVRFFIASLKQQAADARHWCTEFGTAAASKANKVSAEVQGGVCAFGSIIGDKSRRVIDDCKESLEKFSHRFKMD</sequence>
<protein>
    <recommendedName>
        <fullName evidence="5">SLH domain-containing protein</fullName>
    </recommendedName>
</protein>
<feature type="region of interest" description="Disordered" evidence="2">
    <location>
        <begin position="309"/>
        <end position="369"/>
    </location>
</feature>
<feature type="compositionally biased region" description="Basic and acidic residues" evidence="2">
    <location>
        <begin position="337"/>
        <end position="348"/>
    </location>
</feature>
<accession>A0A8T0MF67</accession>
<dbReference type="PANTHER" id="PTHR33740">
    <property type="entry name" value="GPI-ANCHORED ADHESIN-LIKE PROTEIN"/>
    <property type="match status" value="1"/>
</dbReference>
<dbReference type="EMBL" id="CM029054">
    <property type="protein sequence ID" value="KAG2533656.1"/>
    <property type="molecule type" value="Genomic_DNA"/>
</dbReference>
<evidence type="ECO:0000256" key="2">
    <source>
        <dbReference type="SAM" id="MobiDB-lite"/>
    </source>
</evidence>
<gene>
    <name evidence="3" type="ORF">PVAP13_9NG023651</name>
</gene>
<proteinExistence type="predicted"/>
<evidence type="ECO:0000256" key="1">
    <source>
        <dbReference type="SAM" id="Coils"/>
    </source>
</evidence>
<reference evidence="3" key="1">
    <citation type="submission" date="2020-05" db="EMBL/GenBank/DDBJ databases">
        <title>WGS assembly of Panicum virgatum.</title>
        <authorList>
            <person name="Lovell J.T."/>
            <person name="Jenkins J."/>
            <person name="Shu S."/>
            <person name="Juenger T.E."/>
            <person name="Schmutz J."/>
        </authorList>
    </citation>
    <scope>NUCLEOTIDE SEQUENCE</scope>
    <source>
        <strain evidence="3">AP13</strain>
    </source>
</reference>
<dbReference type="PANTHER" id="PTHR33740:SF3">
    <property type="entry name" value="GPI-ANCHORED ADHESIN-LIKE PROTEIN"/>
    <property type="match status" value="1"/>
</dbReference>
<keyword evidence="4" id="KW-1185">Reference proteome</keyword>